<reference evidence="5" key="1">
    <citation type="submission" date="2025-08" db="UniProtKB">
        <authorList>
            <consortium name="RefSeq"/>
        </authorList>
    </citation>
    <scope>IDENTIFICATION</scope>
</reference>
<name>A0ABM4C831_HYDVU</name>
<dbReference type="Gene3D" id="3.30.70.330">
    <property type="match status" value="2"/>
</dbReference>
<keyword evidence="1 2" id="KW-0694">RNA-binding</keyword>
<dbReference type="Pfam" id="PF16366">
    <property type="entry name" value="CEBP_ZZ"/>
    <property type="match status" value="1"/>
</dbReference>
<dbReference type="Proteomes" id="UP001652625">
    <property type="component" value="Chromosome 07"/>
</dbReference>
<accession>A0ABM4C831</accession>
<evidence type="ECO:0000313" key="5">
    <source>
        <dbReference type="RefSeq" id="XP_065657759.1"/>
    </source>
</evidence>
<feature type="domain" description="RRM" evidence="3">
    <location>
        <begin position="406"/>
        <end position="487"/>
    </location>
</feature>
<dbReference type="InterPro" id="IPR035979">
    <property type="entry name" value="RBD_domain_sf"/>
</dbReference>
<gene>
    <name evidence="5" type="primary">LOC100208961</name>
</gene>
<dbReference type="SUPFAM" id="SSF54928">
    <property type="entry name" value="RNA-binding domain, RBD"/>
    <property type="match status" value="1"/>
</dbReference>
<dbReference type="Gene3D" id="4.10.640.40">
    <property type="entry name" value="Cytoplasmic polyadenylation element-binding protein, ZZ domain"/>
    <property type="match status" value="1"/>
</dbReference>
<keyword evidence="4" id="KW-1185">Reference proteome</keyword>
<dbReference type="InterPro" id="IPR034977">
    <property type="entry name" value="CPEB1_RRM1"/>
</dbReference>
<evidence type="ECO:0000256" key="1">
    <source>
        <dbReference type="ARBA" id="ARBA00022884"/>
    </source>
</evidence>
<sequence length="545" mass="61603">MSSDDFISGTLCERLTQLLEPISGLSKPSFQQESRSQGPPISNFIDKSNLILKTASSNHHMASPSFNGDYSIPLRTVENRNINEYHGSTRNSDSIGPLKGSTGNNRLDYLVYSPELNYSNGRQLNLGESSQFCSQTPISVYTPPHSRNTSPDGLSLLKNLSVAQLAALAPYGCYQSSPVMPYTRYSPSSLTPTPPATPDYNILSPLSANQEIELARRSLQMSNFGMPVGSDYPLENILMDPRWNSLGDYYSASQDILELERQAQNNIHESCEPSFTWSGQLPARNYKNPIYSNKIFLGGVPWDITETGLQQAFRPFGPVKVEWPNKDMKIQRNPPKGRGYCYLLFESEKSVKALLSNCTHDFSSGGDWYYKISSRRMRCKEVQVIPWVLSDSNFVRSTSQKLDPNRTIFVGGLHGMINAEALCQIMDDLFDNVIYAGIDTDKHKYPIGSGRVTFSNHRSFMKAVQAAFIEIRSTKFTKKVQIDPYLEDSMCSTCHINPGPFFCREPQCFKYFCHSCWTWHHSLESLRLHKPMTRHSKSINGMMYY</sequence>
<dbReference type="CDD" id="cd12725">
    <property type="entry name" value="RRM2_CPEB1"/>
    <property type="match status" value="1"/>
</dbReference>
<dbReference type="CDD" id="cd12723">
    <property type="entry name" value="RRM1_CPEB1"/>
    <property type="match status" value="1"/>
</dbReference>
<dbReference type="InterPro" id="IPR032296">
    <property type="entry name" value="CEBP_ZZ"/>
</dbReference>
<dbReference type="PROSITE" id="PS50102">
    <property type="entry name" value="RRM"/>
    <property type="match status" value="2"/>
</dbReference>
<dbReference type="SMART" id="SM00360">
    <property type="entry name" value="RRM"/>
    <property type="match status" value="2"/>
</dbReference>
<dbReference type="CDD" id="cd19757">
    <property type="entry name" value="Bbox1"/>
    <property type="match status" value="1"/>
</dbReference>
<dbReference type="PANTHER" id="PTHR12566:SF9">
    <property type="entry name" value="CYTOPLASMIC POLYADENYLATION ELEMENT-BINDING PROTEIN 1"/>
    <property type="match status" value="1"/>
</dbReference>
<dbReference type="GeneID" id="100208961"/>
<evidence type="ECO:0000313" key="4">
    <source>
        <dbReference type="Proteomes" id="UP001652625"/>
    </source>
</evidence>
<dbReference type="InterPro" id="IPR038446">
    <property type="entry name" value="CEBP_ZZ_sf"/>
</dbReference>
<organism evidence="4 5">
    <name type="scientific">Hydra vulgaris</name>
    <name type="common">Hydra</name>
    <name type="synonym">Hydra attenuata</name>
    <dbReference type="NCBI Taxonomy" id="6087"/>
    <lineage>
        <taxon>Eukaryota</taxon>
        <taxon>Metazoa</taxon>
        <taxon>Cnidaria</taxon>
        <taxon>Hydrozoa</taxon>
        <taxon>Hydroidolina</taxon>
        <taxon>Anthoathecata</taxon>
        <taxon>Aplanulata</taxon>
        <taxon>Hydridae</taxon>
        <taxon>Hydra</taxon>
    </lineage>
</organism>
<dbReference type="RefSeq" id="XP_065657759.1">
    <property type="nucleotide sequence ID" value="XM_065801687.1"/>
</dbReference>
<dbReference type="PANTHER" id="PTHR12566">
    <property type="entry name" value="CYTOPLASMIC POLYADENYLATION ELEMENT BINDING PROTEIN CPEB"/>
    <property type="match status" value="1"/>
</dbReference>
<dbReference type="Pfam" id="PF16367">
    <property type="entry name" value="RRM_7"/>
    <property type="match status" value="1"/>
</dbReference>
<dbReference type="InterPro" id="IPR012677">
    <property type="entry name" value="Nucleotide-bd_a/b_plait_sf"/>
</dbReference>
<protein>
    <submittedName>
        <fullName evidence="5">Cytoplasmic polyadenylation element-binding protein 1 isoform X1</fullName>
    </submittedName>
</protein>
<feature type="domain" description="RRM" evidence="3">
    <location>
        <begin position="293"/>
        <end position="384"/>
    </location>
</feature>
<evidence type="ECO:0000259" key="3">
    <source>
        <dbReference type="PROSITE" id="PS50102"/>
    </source>
</evidence>
<proteinExistence type="predicted"/>
<dbReference type="InterPro" id="IPR034819">
    <property type="entry name" value="CPEB"/>
</dbReference>
<evidence type="ECO:0000256" key="2">
    <source>
        <dbReference type="PROSITE-ProRule" id="PRU00176"/>
    </source>
</evidence>
<dbReference type="InterPro" id="IPR000504">
    <property type="entry name" value="RRM_dom"/>
</dbReference>